<sequence length="132" mass="14775">YCEAEHSVHKDDDKDIEYAKNSSRVSLLCNNSTIAINFVKKKKVVKKLVTKTITKNKIKNPGFKKLYKVLQGNKLDSTIVTPTNDNNNNIILDESIDINLVYPPANNLTTAKCKINNISIFKAVLDIGLNVL</sequence>
<dbReference type="Proteomes" id="UP000789901">
    <property type="component" value="Unassembled WGS sequence"/>
</dbReference>
<dbReference type="EMBL" id="CAJVQB010008912">
    <property type="protein sequence ID" value="CAG8724491.1"/>
    <property type="molecule type" value="Genomic_DNA"/>
</dbReference>
<proteinExistence type="predicted"/>
<keyword evidence="2" id="KW-1185">Reference proteome</keyword>
<gene>
    <name evidence="1" type="ORF">GMARGA_LOCUS13810</name>
</gene>
<reference evidence="1 2" key="1">
    <citation type="submission" date="2021-06" db="EMBL/GenBank/DDBJ databases">
        <authorList>
            <person name="Kallberg Y."/>
            <person name="Tangrot J."/>
            <person name="Rosling A."/>
        </authorList>
    </citation>
    <scope>NUCLEOTIDE SEQUENCE [LARGE SCALE GENOMIC DNA]</scope>
    <source>
        <strain evidence="1 2">120-4 pot B 10/14</strain>
    </source>
</reference>
<accession>A0ABN7V3S0</accession>
<name>A0ABN7V3S0_GIGMA</name>
<evidence type="ECO:0000313" key="2">
    <source>
        <dbReference type="Proteomes" id="UP000789901"/>
    </source>
</evidence>
<evidence type="ECO:0000313" key="1">
    <source>
        <dbReference type="EMBL" id="CAG8724491.1"/>
    </source>
</evidence>
<protein>
    <submittedName>
        <fullName evidence="1">19310_t:CDS:1</fullName>
    </submittedName>
</protein>
<comment type="caution">
    <text evidence="1">The sequence shown here is derived from an EMBL/GenBank/DDBJ whole genome shotgun (WGS) entry which is preliminary data.</text>
</comment>
<organism evidence="1 2">
    <name type="scientific">Gigaspora margarita</name>
    <dbReference type="NCBI Taxonomy" id="4874"/>
    <lineage>
        <taxon>Eukaryota</taxon>
        <taxon>Fungi</taxon>
        <taxon>Fungi incertae sedis</taxon>
        <taxon>Mucoromycota</taxon>
        <taxon>Glomeromycotina</taxon>
        <taxon>Glomeromycetes</taxon>
        <taxon>Diversisporales</taxon>
        <taxon>Gigasporaceae</taxon>
        <taxon>Gigaspora</taxon>
    </lineage>
</organism>
<feature type="non-terminal residue" evidence="1">
    <location>
        <position position="1"/>
    </location>
</feature>